<feature type="active site" description="Proton donor" evidence="4">
    <location>
        <position position="224"/>
    </location>
</feature>
<dbReference type="OrthoDB" id="9801455at2"/>
<sequence>MNRRDTLKGLLTTGGAMMIAPRAATQGPAASASLDPYADMHWGKGFEGQRRADLGDGTFLNPVFAGDHPDPSIVRDGDDYYITFSTFDAYPGIVIWHSRDLVNWRPVTAALTTPIGSVWAPELTKHDGRFYCYIPARTPERRSIYVIHADRIEGPWSAPIDLDLPDHIDPGHAVGADGRRWLFLSGGDRVPLTPDGLATAGPVEHVYDPWHYPEDWVVESFSPEGPKIMQRGGYYYLITAVGGTAGPPTGHMVIAARSRSLDGPWENDPANPLVRTVSAAEKWWSRGHATVFEGPGGKWWTVYHGYENGYWTLGRQTLLAPVTWSDDGWPRFGGGDLSHPIAKPLAGPQTPHGMPLSDDFSQDRFGPLWAFYDPAPDEKRRVTFGDRAMRLAGKGASPADCSPVSLIAGDQRYRISVEVALDGAVEAGLLLFYSRRLYAGLGMDRDGLVMSRYGRQRRAGPSGTATGPMRIRITNDRNIVTIETSLDGGRSWRRFGVQMEVSGYHHNVAGDFLSLRPALYAAGKGIATFRDFRYEALS</sequence>
<dbReference type="InterPro" id="IPR023296">
    <property type="entry name" value="Glyco_hydro_beta-prop_sf"/>
</dbReference>
<evidence type="ECO:0000256" key="3">
    <source>
        <dbReference type="ARBA" id="ARBA00023295"/>
    </source>
</evidence>
<dbReference type="Pfam" id="PF04616">
    <property type="entry name" value="Glyco_hydro_43"/>
    <property type="match status" value="1"/>
</dbReference>
<evidence type="ECO:0000256" key="1">
    <source>
        <dbReference type="ARBA" id="ARBA00009865"/>
    </source>
</evidence>
<dbReference type="InterPro" id="IPR051795">
    <property type="entry name" value="Glycosyl_Hydrlase_43"/>
</dbReference>
<dbReference type="InterPro" id="IPR013320">
    <property type="entry name" value="ConA-like_dom_sf"/>
</dbReference>
<keyword evidence="9" id="KW-1185">Reference proteome</keyword>
<evidence type="ECO:0000313" key="9">
    <source>
        <dbReference type="Proteomes" id="UP000266568"/>
    </source>
</evidence>
<dbReference type="SUPFAM" id="SSF75005">
    <property type="entry name" value="Arabinanase/levansucrase/invertase"/>
    <property type="match status" value="1"/>
</dbReference>
<dbReference type="SUPFAM" id="SSF49899">
    <property type="entry name" value="Concanavalin A-like lectins/glucanases"/>
    <property type="match status" value="1"/>
</dbReference>
<name>A0A397PEK1_9SPHN</name>
<dbReference type="EMBL" id="QXDC01000003">
    <property type="protein sequence ID" value="RIA44574.1"/>
    <property type="molecule type" value="Genomic_DNA"/>
</dbReference>
<dbReference type="Gene3D" id="2.115.10.20">
    <property type="entry name" value="Glycosyl hydrolase domain, family 43"/>
    <property type="match status" value="1"/>
</dbReference>
<dbReference type="PANTHER" id="PTHR42812">
    <property type="entry name" value="BETA-XYLOSIDASE"/>
    <property type="match status" value="1"/>
</dbReference>
<dbReference type="CDD" id="cd09002">
    <property type="entry name" value="GH43_XYL-like"/>
    <property type="match status" value="1"/>
</dbReference>
<dbReference type="Proteomes" id="UP000266568">
    <property type="component" value="Unassembled WGS sequence"/>
</dbReference>
<dbReference type="InterPro" id="IPR041542">
    <property type="entry name" value="GH43_C2"/>
</dbReference>
<feature type="active site" description="Proton acceptor" evidence="4">
    <location>
        <position position="70"/>
    </location>
</feature>
<evidence type="ECO:0000256" key="2">
    <source>
        <dbReference type="ARBA" id="ARBA00022801"/>
    </source>
</evidence>
<protein>
    <submittedName>
        <fullName evidence="8">Beta-xylosidase</fullName>
    </submittedName>
</protein>
<comment type="similarity">
    <text evidence="1 6">Belongs to the glycosyl hydrolase 43 family.</text>
</comment>
<organism evidence="8 9">
    <name type="scientific">Hephaestia caeni</name>
    <dbReference type="NCBI Taxonomy" id="645617"/>
    <lineage>
        <taxon>Bacteria</taxon>
        <taxon>Pseudomonadati</taxon>
        <taxon>Pseudomonadota</taxon>
        <taxon>Alphaproteobacteria</taxon>
        <taxon>Sphingomonadales</taxon>
        <taxon>Sphingomonadaceae</taxon>
        <taxon>Hephaestia</taxon>
    </lineage>
</organism>
<dbReference type="GO" id="GO:0005975">
    <property type="term" value="P:carbohydrate metabolic process"/>
    <property type="evidence" value="ECO:0007669"/>
    <property type="project" value="InterPro"/>
</dbReference>
<dbReference type="Pfam" id="PF17851">
    <property type="entry name" value="GH43_C2"/>
    <property type="match status" value="1"/>
</dbReference>
<evidence type="ECO:0000256" key="5">
    <source>
        <dbReference type="PIRSR" id="PIRSR606710-2"/>
    </source>
</evidence>
<gene>
    <name evidence="8" type="ORF">DFR49_2820</name>
</gene>
<evidence type="ECO:0000259" key="7">
    <source>
        <dbReference type="Pfam" id="PF17851"/>
    </source>
</evidence>
<feature type="domain" description="Beta-xylosidase C-terminal Concanavalin A-like" evidence="7">
    <location>
        <begin position="357"/>
        <end position="535"/>
    </location>
</feature>
<dbReference type="InterPro" id="IPR006710">
    <property type="entry name" value="Glyco_hydro_43"/>
</dbReference>
<reference evidence="8 9" key="1">
    <citation type="submission" date="2018-08" db="EMBL/GenBank/DDBJ databases">
        <title>Genomic Encyclopedia of Type Strains, Phase IV (KMG-IV): sequencing the most valuable type-strain genomes for metagenomic binning, comparative biology and taxonomic classification.</title>
        <authorList>
            <person name="Goeker M."/>
        </authorList>
    </citation>
    <scope>NUCLEOTIDE SEQUENCE [LARGE SCALE GENOMIC DNA]</scope>
    <source>
        <strain evidence="8 9">DSM 25527</strain>
    </source>
</reference>
<keyword evidence="2 6" id="KW-0378">Hydrolase</keyword>
<evidence type="ECO:0000313" key="8">
    <source>
        <dbReference type="EMBL" id="RIA44574.1"/>
    </source>
</evidence>
<dbReference type="Gene3D" id="2.60.120.200">
    <property type="match status" value="1"/>
</dbReference>
<dbReference type="AlphaFoldDB" id="A0A397PEK1"/>
<proteinExistence type="inferred from homology"/>
<feature type="site" description="Important for catalytic activity, responsible for pKa modulation of the active site Glu and correct orientation of both the proton donor and substrate" evidence="5">
    <location>
        <position position="169"/>
    </location>
</feature>
<dbReference type="GO" id="GO:0004553">
    <property type="term" value="F:hydrolase activity, hydrolyzing O-glycosyl compounds"/>
    <property type="evidence" value="ECO:0007669"/>
    <property type="project" value="InterPro"/>
</dbReference>
<keyword evidence="3 6" id="KW-0326">Glycosidase</keyword>
<dbReference type="PANTHER" id="PTHR42812:SF2">
    <property type="entry name" value="XYLOSIDASE_ARABINOSIDASE"/>
    <property type="match status" value="1"/>
</dbReference>
<comment type="caution">
    <text evidence="8">The sequence shown here is derived from an EMBL/GenBank/DDBJ whole genome shotgun (WGS) entry which is preliminary data.</text>
</comment>
<evidence type="ECO:0000256" key="4">
    <source>
        <dbReference type="PIRSR" id="PIRSR606710-1"/>
    </source>
</evidence>
<accession>A0A397PEK1</accession>
<evidence type="ECO:0000256" key="6">
    <source>
        <dbReference type="RuleBase" id="RU361187"/>
    </source>
</evidence>
<dbReference type="RefSeq" id="WP_119036210.1">
    <property type="nucleotide sequence ID" value="NZ_QXDC01000003.1"/>
</dbReference>